<keyword evidence="3 6" id="KW-0489">Methyltransferase</keyword>
<dbReference type="PANTHER" id="PTHR11265">
    <property type="entry name" value="S-ADENOSYL-METHYLTRANSFERASE MRAW"/>
    <property type="match status" value="1"/>
</dbReference>
<keyword evidence="6" id="KW-0963">Cytoplasm</keyword>
<feature type="binding site" evidence="6">
    <location>
        <position position="106"/>
    </location>
    <ligand>
        <name>S-adenosyl-L-methionine</name>
        <dbReference type="ChEBI" id="CHEBI:59789"/>
    </ligand>
</feature>
<dbReference type="GO" id="GO:0071424">
    <property type="term" value="F:rRNA (cytosine-N4-)-methyltransferase activity"/>
    <property type="evidence" value="ECO:0007669"/>
    <property type="project" value="UniProtKB-UniRule"/>
</dbReference>
<keyword evidence="2 6" id="KW-0698">rRNA processing</keyword>
<dbReference type="AlphaFoldDB" id="A0A437QJC9"/>
<comment type="caution">
    <text evidence="7">The sequence shown here is derived from an EMBL/GenBank/DDBJ whole genome shotgun (WGS) entry which is preliminary data.</text>
</comment>
<dbReference type="PIRSF" id="PIRSF004486">
    <property type="entry name" value="MraW"/>
    <property type="match status" value="1"/>
</dbReference>
<organism evidence="7 8">
    <name type="scientific">Hwanghaeella grinnelliae</name>
    <dbReference type="NCBI Taxonomy" id="2500179"/>
    <lineage>
        <taxon>Bacteria</taxon>
        <taxon>Pseudomonadati</taxon>
        <taxon>Pseudomonadota</taxon>
        <taxon>Alphaproteobacteria</taxon>
        <taxon>Rhodospirillales</taxon>
        <taxon>Rhodospirillaceae</taxon>
        <taxon>Hwanghaeella</taxon>
    </lineage>
</organism>
<evidence type="ECO:0000313" key="8">
    <source>
        <dbReference type="Proteomes" id="UP000287447"/>
    </source>
</evidence>
<dbReference type="HAMAP" id="MF_01007">
    <property type="entry name" value="16SrRNA_methyltr_H"/>
    <property type="match status" value="1"/>
</dbReference>
<dbReference type="PANTHER" id="PTHR11265:SF0">
    <property type="entry name" value="12S RRNA N4-METHYLCYTIDINE METHYLTRANSFERASE"/>
    <property type="match status" value="1"/>
</dbReference>
<evidence type="ECO:0000256" key="3">
    <source>
        <dbReference type="ARBA" id="ARBA00022603"/>
    </source>
</evidence>
<sequence length="325" mass="35434">MTEQHIPVLLNEMIDALAPRDGGIYLDGTFGRGGYSRAILRAADCRVWAIDRDPSAIEQAQKVDAEFPGRFTILCGKFGDMEDLLAGAGVDSLDGVVLDIGVSSPQIDTAERGFSFRMPGPLDMRMGNEGPTAADIVNSWGEDELARLIRDFGEEHRARQVARAIVRARDIEPIATTTQLADIVRSVVRKAKDGLDPATRTFQALRIQVNDELGQLDRALAAAERLLRPDGRLVVVAFHSLEDKRVKAFLSARSGAKGISRHLPGPAPDAPKPTFTLAKRGTIKPSEAEMRANPRCRSSRLRVAVRTDAPAWAADRPKSVRGKRA</sequence>
<dbReference type="Gene3D" id="3.40.50.150">
    <property type="entry name" value="Vaccinia Virus protein VP39"/>
    <property type="match status" value="1"/>
</dbReference>
<dbReference type="InterPro" id="IPR002903">
    <property type="entry name" value="RsmH"/>
</dbReference>
<name>A0A437QJC9_9PROT</name>
<dbReference type="EC" id="2.1.1.199" evidence="6"/>
<dbReference type="SUPFAM" id="SSF81799">
    <property type="entry name" value="Putative methyltransferase TM0872, insert domain"/>
    <property type="match status" value="1"/>
</dbReference>
<keyword evidence="8" id="KW-1185">Reference proteome</keyword>
<evidence type="ECO:0000313" key="7">
    <source>
        <dbReference type="EMBL" id="RVU34609.1"/>
    </source>
</evidence>
<dbReference type="GO" id="GO:0005737">
    <property type="term" value="C:cytoplasm"/>
    <property type="evidence" value="ECO:0007669"/>
    <property type="project" value="UniProtKB-SubCell"/>
</dbReference>
<feature type="binding site" evidence="6">
    <location>
        <begin position="33"/>
        <end position="35"/>
    </location>
    <ligand>
        <name>S-adenosyl-L-methionine</name>
        <dbReference type="ChEBI" id="CHEBI:59789"/>
    </ligand>
</feature>
<comment type="subcellular location">
    <subcellularLocation>
        <location evidence="6">Cytoplasm</location>
    </subcellularLocation>
</comment>
<dbReference type="NCBIfam" id="TIGR00006">
    <property type="entry name" value="16S rRNA (cytosine(1402)-N(4))-methyltransferase RsmH"/>
    <property type="match status" value="1"/>
</dbReference>
<comment type="catalytic activity">
    <reaction evidence="6">
        <text>cytidine(1402) in 16S rRNA + S-adenosyl-L-methionine = N(4)-methylcytidine(1402) in 16S rRNA + S-adenosyl-L-homocysteine + H(+)</text>
        <dbReference type="Rhea" id="RHEA:42928"/>
        <dbReference type="Rhea" id="RHEA-COMP:10286"/>
        <dbReference type="Rhea" id="RHEA-COMP:10287"/>
        <dbReference type="ChEBI" id="CHEBI:15378"/>
        <dbReference type="ChEBI" id="CHEBI:57856"/>
        <dbReference type="ChEBI" id="CHEBI:59789"/>
        <dbReference type="ChEBI" id="CHEBI:74506"/>
        <dbReference type="ChEBI" id="CHEBI:82748"/>
        <dbReference type="EC" id="2.1.1.199"/>
    </reaction>
</comment>
<dbReference type="Proteomes" id="UP000287447">
    <property type="component" value="Unassembled WGS sequence"/>
</dbReference>
<evidence type="ECO:0000256" key="1">
    <source>
        <dbReference type="ARBA" id="ARBA00010396"/>
    </source>
</evidence>
<evidence type="ECO:0000256" key="5">
    <source>
        <dbReference type="ARBA" id="ARBA00022691"/>
    </source>
</evidence>
<protein>
    <recommendedName>
        <fullName evidence="6">Ribosomal RNA small subunit methyltransferase H</fullName>
        <ecNumber evidence="6">2.1.1.199</ecNumber>
    </recommendedName>
    <alternativeName>
        <fullName evidence="6">16S rRNA m(4)C1402 methyltransferase</fullName>
    </alternativeName>
    <alternativeName>
        <fullName evidence="6">rRNA (cytosine-N(4)-)-methyltransferase RsmH</fullName>
    </alternativeName>
</protein>
<reference evidence="8" key="1">
    <citation type="submission" date="2019-01" db="EMBL/GenBank/DDBJ databases">
        <title>Gri0909 isolated from a small marine red alga.</title>
        <authorList>
            <person name="Kim J."/>
            <person name="Jeong S.E."/>
            <person name="Jeon C.O."/>
        </authorList>
    </citation>
    <scope>NUCLEOTIDE SEQUENCE [LARGE SCALE GENOMIC DNA]</scope>
    <source>
        <strain evidence="8">Gri0909</strain>
    </source>
</reference>
<proteinExistence type="inferred from homology"/>
<gene>
    <name evidence="6 7" type="primary">rsmH</name>
    <name evidence="7" type="ORF">EOI86_17260</name>
</gene>
<comment type="similarity">
    <text evidence="1 6">Belongs to the methyltransferase superfamily. RsmH family.</text>
</comment>
<dbReference type="InterPro" id="IPR023397">
    <property type="entry name" value="SAM-dep_MeTrfase_MraW_recog"/>
</dbReference>
<evidence type="ECO:0000256" key="2">
    <source>
        <dbReference type="ARBA" id="ARBA00022552"/>
    </source>
</evidence>
<feature type="binding site" evidence="6">
    <location>
        <position position="78"/>
    </location>
    <ligand>
        <name>S-adenosyl-L-methionine</name>
        <dbReference type="ChEBI" id="CHEBI:59789"/>
    </ligand>
</feature>
<dbReference type="RefSeq" id="WP_127766591.1">
    <property type="nucleotide sequence ID" value="NZ_SADE01000003.1"/>
</dbReference>
<keyword evidence="5 6" id="KW-0949">S-adenosyl-L-methionine</keyword>
<evidence type="ECO:0000256" key="4">
    <source>
        <dbReference type="ARBA" id="ARBA00022679"/>
    </source>
</evidence>
<dbReference type="Pfam" id="PF01795">
    <property type="entry name" value="Methyltransf_5"/>
    <property type="match status" value="1"/>
</dbReference>
<accession>A0A437QJC9</accession>
<comment type="function">
    <text evidence="6">Specifically methylates the N4 position of cytidine in position 1402 (C1402) of 16S rRNA.</text>
</comment>
<dbReference type="EMBL" id="SADE01000003">
    <property type="protein sequence ID" value="RVU34609.1"/>
    <property type="molecule type" value="Genomic_DNA"/>
</dbReference>
<dbReference type="Gene3D" id="1.10.150.170">
    <property type="entry name" value="Putative methyltransferase TM0872, insert domain"/>
    <property type="match status" value="1"/>
</dbReference>
<dbReference type="GO" id="GO:0070475">
    <property type="term" value="P:rRNA base methylation"/>
    <property type="evidence" value="ECO:0007669"/>
    <property type="project" value="UniProtKB-UniRule"/>
</dbReference>
<dbReference type="InterPro" id="IPR029063">
    <property type="entry name" value="SAM-dependent_MTases_sf"/>
</dbReference>
<keyword evidence="4 6" id="KW-0808">Transferase</keyword>
<evidence type="ECO:0000256" key="6">
    <source>
        <dbReference type="HAMAP-Rule" id="MF_01007"/>
    </source>
</evidence>
<dbReference type="SUPFAM" id="SSF53335">
    <property type="entry name" value="S-adenosyl-L-methionine-dependent methyltransferases"/>
    <property type="match status" value="1"/>
</dbReference>
<dbReference type="CDD" id="cd02440">
    <property type="entry name" value="AdoMet_MTases"/>
    <property type="match status" value="1"/>
</dbReference>
<feature type="binding site" evidence="6">
    <location>
        <position position="51"/>
    </location>
    <ligand>
        <name>S-adenosyl-L-methionine</name>
        <dbReference type="ChEBI" id="CHEBI:59789"/>
    </ligand>
</feature>
<feature type="binding site" evidence="6">
    <location>
        <position position="99"/>
    </location>
    <ligand>
        <name>S-adenosyl-L-methionine</name>
        <dbReference type="ChEBI" id="CHEBI:59789"/>
    </ligand>
</feature>
<dbReference type="OrthoDB" id="9806637at2"/>